<keyword evidence="1" id="KW-0472">Membrane</keyword>
<evidence type="ECO:0000313" key="3">
    <source>
        <dbReference type="Proteomes" id="UP001630127"/>
    </source>
</evidence>
<dbReference type="AlphaFoldDB" id="A0ABD2YDQ1"/>
<dbReference type="EMBL" id="JBJUIK010000013">
    <property type="protein sequence ID" value="KAL3505544.1"/>
    <property type="molecule type" value="Genomic_DNA"/>
</dbReference>
<dbReference type="Proteomes" id="UP001630127">
    <property type="component" value="Unassembled WGS sequence"/>
</dbReference>
<keyword evidence="1" id="KW-1133">Transmembrane helix</keyword>
<protein>
    <submittedName>
        <fullName evidence="2">Uncharacterized protein</fullName>
    </submittedName>
</protein>
<organism evidence="2 3">
    <name type="scientific">Cinchona calisaya</name>
    <dbReference type="NCBI Taxonomy" id="153742"/>
    <lineage>
        <taxon>Eukaryota</taxon>
        <taxon>Viridiplantae</taxon>
        <taxon>Streptophyta</taxon>
        <taxon>Embryophyta</taxon>
        <taxon>Tracheophyta</taxon>
        <taxon>Spermatophyta</taxon>
        <taxon>Magnoliopsida</taxon>
        <taxon>eudicotyledons</taxon>
        <taxon>Gunneridae</taxon>
        <taxon>Pentapetalae</taxon>
        <taxon>asterids</taxon>
        <taxon>lamiids</taxon>
        <taxon>Gentianales</taxon>
        <taxon>Rubiaceae</taxon>
        <taxon>Cinchonoideae</taxon>
        <taxon>Cinchoneae</taxon>
        <taxon>Cinchona</taxon>
    </lineage>
</organism>
<sequence>MMGIMIPSAAHFLVISGKNDIHLLCLEMALKLHALQPEAWSTKAIDDTNIHFFVLFMMIIVFFFPLISKYIFMHKTWSLVYQKYALTNEVQILCSCKSCSYS</sequence>
<feature type="transmembrane region" description="Helical" evidence="1">
    <location>
        <begin position="50"/>
        <end position="72"/>
    </location>
</feature>
<keyword evidence="3" id="KW-1185">Reference proteome</keyword>
<name>A0ABD2YDQ1_9GENT</name>
<gene>
    <name evidence="2" type="ORF">ACH5RR_030926</name>
</gene>
<evidence type="ECO:0000313" key="2">
    <source>
        <dbReference type="EMBL" id="KAL3505544.1"/>
    </source>
</evidence>
<keyword evidence="1" id="KW-0812">Transmembrane</keyword>
<reference evidence="2 3" key="1">
    <citation type="submission" date="2024-11" db="EMBL/GenBank/DDBJ databases">
        <title>A near-complete genome assembly of Cinchona calisaya.</title>
        <authorList>
            <person name="Lian D.C."/>
            <person name="Zhao X.W."/>
            <person name="Wei L."/>
        </authorList>
    </citation>
    <scope>NUCLEOTIDE SEQUENCE [LARGE SCALE GENOMIC DNA]</scope>
    <source>
        <tissue evidence="2">Nenye</tissue>
    </source>
</reference>
<accession>A0ABD2YDQ1</accession>
<proteinExistence type="predicted"/>
<comment type="caution">
    <text evidence="2">The sequence shown here is derived from an EMBL/GenBank/DDBJ whole genome shotgun (WGS) entry which is preliminary data.</text>
</comment>
<evidence type="ECO:0000256" key="1">
    <source>
        <dbReference type="SAM" id="Phobius"/>
    </source>
</evidence>